<proteinExistence type="predicted"/>
<dbReference type="PANTHER" id="PTHR33055">
    <property type="entry name" value="TRANSPOSASE FOR INSERTION SEQUENCE ELEMENT IS1111A"/>
    <property type="match status" value="1"/>
</dbReference>
<dbReference type="GO" id="GO:0003677">
    <property type="term" value="F:DNA binding"/>
    <property type="evidence" value="ECO:0007669"/>
    <property type="project" value="InterPro"/>
</dbReference>
<evidence type="ECO:0000313" key="4">
    <source>
        <dbReference type="EMBL" id="SFN58962.1"/>
    </source>
</evidence>
<keyword evidence="1" id="KW-0175">Coiled coil</keyword>
<keyword evidence="5" id="KW-1185">Reference proteome</keyword>
<evidence type="ECO:0000256" key="1">
    <source>
        <dbReference type="SAM" id="Coils"/>
    </source>
</evidence>
<name>A0A1I5A917_9BACT</name>
<dbReference type="InterPro" id="IPR047650">
    <property type="entry name" value="Transpos_IS110"/>
</dbReference>
<dbReference type="GO" id="GO:0006313">
    <property type="term" value="P:DNA transposition"/>
    <property type="evidence" value="ECO:0007669"/>
    <property type="project" value="InterPro"/>
</dbReference>
<feature type="domain" description="Transposase IS116/IS110/IS902 C-terminal" evidence="3">
    <location>
        <begin position="204"/>
        <end position="290"/>
    </location>
</feature>
<reference evidence="5" key="1">
    <citation type="submission" date="2016-10" db="EMBL/GenBank/DDBJ databases">
        <authorList>
            <person name="Varghese N."/>
            <person name="Submissions S."/>
        </authorList>
    </citation>
    <scope>NUCLEOTIDE SEQUENCE [LARGE SCALE GENOMIC DNA]</scope>
    <source>
        <strain evidence="5">DSM 15282</strain>
    </source>
</reference>
<dbReference type="GO" id="GO:0004803">
    <property type="term" value="F:transposase activity"/>
    <property type="evidence" value="ECO:0007669"/>
    <property type="project" value="InterPro"/>
</dbReference>
<dbReference type="AlphaFoldDB" id="A0A1I5A917"/>
<dbReference type="Pfam" id="PF02371">
    <property type="entry name" value="Transposase_20"/>
    <property type="match status" value="1"/>
</dbReference>
<feature type="domain" description="Transposase IS110-like N-terminal" evidence="2">
    <location>
        <begin position="7"/>
        <end position="154"/>
    </location>
</feature>
<feature type="coiled-coil region" evidence="1">
    <location>
        <begin position="175"/>
        <end position="202"/>
    </location>
</feature>
<dbReference type="RefSeq" id="WP_091648676.1">
    <property type="nucleotide sequence ID" value="NZ_FOVW01000001.1"/>
</dbReference>
<dbReference type="EMBL" id="FOVW01000001">
    <property type="protein sequence ID" value="SFN58962.1"/>
    <property type="molecule type" value="Genomic_DNA"/>
</dbReference>
<evidence type="ECO:0000259" key="3">
    <source>
        <dbReference type="Pfam" id="PF02371"/>
    </source>
</evidence>
<dbReference type="Proteomes" id="UP000199564">
    <property type="component" value="Unassembled WGS sequence"/>
</dbReference>
<evidence type="ECO:0000259" key="2">
    <source>
        <dbReference type="Pfam" id="PF01548"/>
    </source>
</evidence>
<organism evidence="4 5">
    <name type="scientific">Algoriphagus ornithinivorans</name>
    <dbReference type="NCBI Taxonomy" id="226506"/>
    <lineage>
        <taxon>Bacteria</taxon>
        <taxon>Pseudomonadati</taxon>
        <taxon>Bacteroidota</taxon>
        <taxon>Cytophagia</taxon>
        <taxon>Cytophagales</taxon>
        <taxon>Cyclobacteriaceae</taxon>
        <taxon>Algoriphagus</taxon>
    </lineage>
</organism>
<dbReference type="NCBIfam" id="NF033542">
    <property type="entry name" value="transpos_IS110"/>
    <property type="match status" value="1"/>
</dbReference>
<dbReference type="InterPro" id="IPR002525">
    <property type="entry name" value="Transp_IS110-like_N"/>
</dbReference>
<dbReference type="InterPro" id="IPR003346">
    <property type="entry name" value="Transposase_20"/>
</dbReference>
<accession>A0A1I5A917</accession>
<sequence>MKFKSIIGVDVSKSTLDAYLKINQCHAVFENNEKGYQELVEWVMENSGLILAEELLFGFESTGIYSSELALFLEKHSLPFYIISGLELKRSLGIRRGKSDKADSKDIAEYLYEKQEKIIPTVLPKKVIQDLKKLFNYRERLVKDRAAYITRIKEYEAVVSEIKLKVYQKSNTEVIACLDKQIQTVEKEIDKLLRKDELLMNQYKLINSIKGIGPQTAVALIVLTEGFTLFDSWRKFASYAGTAPFPNQSGTSYRGRTKTSPLANKRIKTLLTLYAGTAIQYSTEMKTYYKRRTGEGKSKMSTLNIIRNKLIARAFAVVNRNSSYVDILKYAA</sequence>
<gene>
    <name evidence="4" type="ORF">SAMN04488519_10162</name>
</gene>
<protein>
    <submittedName>
        <fullName evidence="4">Transposase</fullName>
    </submittedName>
</protein>
<dbReference type="PANTHER" id="PTHR33055:SF3">
    <property type="entry name" value="PUTATIVE TRANSPOSASE FOR IS117-RELATED"/>
    <property type="match status" value="1"/>
</dbReference>
<dbReference type="Pfam" id="PF01548">
    <property type="entry name" value="DEDD_Tnp_IS110"/>
    <property type="match status" value="1"/>
</dbReference>
<evidence type="ECO:0000313" key="5">
    <source>
        <dbReference type="Proteomes" id="UP000199564"/>
    </source>
</evidence>